<feature type="disulfide bond" evidence="14">
    <location>
        <begin position="261"/>
        <end position="270"/>
    </location>
</feature>
<keyword evidence="3" id="KW-1003">Cell membrane</keyword>
<dbReference type="GO" id="GO:0042734">
    <property type="term" value="C:presynaptic membrane"/>
    <property type="evidence" value="ECO:0007669"/>
    <property type="project" value="TreeGrafter"/>
</dbReference>
<feature type="transmembrane region" description="Helical" evidence="17">
    <location>
        <begin position="431"/>
        <end position="456"/>
    </location>
</feature>
<feature type="binding site" evidence="13">
    <location>
        <position position="156"/>
    </location>
    <ligand>
        <name>Na(+)</name>
        <dbReference type="ChEBI" id="CHEBI:29101"/>
        <label>1</label>
    </ligand>
</feature>
<organism evidence="18 19">
    <name type="scientific">Acanthaster planci</name>
    <name type="common">Crown-of-thorns starfish</name>
    <dbReference type="NCBI Taxonomy" id="133434"/>
    <lineage>
        <taxon>Eukaryota</taxon>
        <taxon>Metazoa</taxon>
        <taxon>Echinodermata</taxon>
        <taxon>Eleutherozoa</taxon>
        <taxon>Asterozoa</taxon>
        <taxon>Asteroidea</taxon>
        <taxon>Valvatacea</taxon>
        <taxon>Valvatida</taxon>
        <taxon>Acanthasteridae</taxon>
        <taxon>Acanthaster</taxon>
    </lineage>
</organism>
<sequence length="707" mass="77997">MNMSAGKSLKPEGQTLGCSDANSDKDTAPDRLVEPRTGARSGPARHAHSTRRQSAGAPEDDEAGLVNLGADKAANGGHAGSSREPATALNAEHPGSALKAADGASTATMEMKVKASQHDIMLEPDGDELGVIDDGGTGDDRETWGGKIDFLLSVIGFAVDLANVWRFPYLAYRNGGGAFLIPYVIFLIFGGLPMLYMELALGQYFRQGAINVWSICPLSQGLGWAVVLIAWYVAFYYNVIIAWSIYYLFASFTSVLPWSDCSNEWNTQLCFDGSFNESWVRVGDEAFLVNSSTGNSPAKEYYERRVLEMHLSQGLHDLVGLKWDLVLCLLAVMVVLFFSLWKGVKSSGKVVWVTATLPYIVLLVLLIHGCTLPGSGKGILYYLTPDFGRLLEAQVWIDAAVQIFFSTGAGFGVHLAYASYNKFHNNIYKDVLFTSAVNSVTSFFAGFVVFAVLGYMSETTGKDIKDVATEGPGLVFVVYPEAIATMDGSVFWSIIFYLMLITLGLDSSFGGLEAVISGLTDRFPKYFKNHRKLLTLGVVVSVFFCALLNVTYGGIYMFVLQERFAAGASLLFVVMLEAIIISWLYGVDNFIDNIKEMLGFKPGIWWRLCWKIFAPIFLTLVFFVSLALSEPLTYDDYVYPPWGQAFGWLLAISSMIFVPIFAVVNVFKAEGDGFKTKLAFLITPKNEHNDVRKGDVRRFQRKHWLSL</sequence>
<feature type="transmembrane region" description="Helical" evidence="17">
    <location>
        <begin position="150"/>
        <end position="168"/>
    </location>
</feature>
<keyword evidence="5 13" id="KW-0479">Metal-binding</keyword>
<evidence type="ECO:0000256" key="9">
    <source>
        <dbReference type="ARBA" id="ARBA00023053"/>
    </source>
</evidence>
<dbReference type="GO" id="GO:0005330">
    <property type="term" value="F:dopamine:sodium symporter activity"/>
    <property type="evidence" value="ECO:0007669"/>
    <property type="project" value="TreeGrafter"/>
</dbReference>
<feature type="region of interest" description="Disordered" evidence="16">
    <location>
        <begin position="1"/>
        <end position="95"/>
    </location>
</feature>
<evidence type="ECO:0000256" key="1">
    <source>
        <dbReference type="ARBA" id="ARBA00004651"/>
    </source>
</evidence>
<feature type="transmembrane region" description="Helical" evidence="17">
    <location>
        <begin position="321"/>
        <end position="341"/>
    </location>
</feature>
<dbReference type="GO" id="GO:0051583">
    <property type="term" value="P:dopamine uptake involved in synaptic transmission"/>
    <property type="evidence" value="ECO:0007669"/>
    <property type="project" value="TreeGrafter"/>
</dbReference>
<feature type="binding site" evidence="13">
    <location>
        <position position="506"/>
    </location>
    <ligand>
        <name>Na(+)</name>
        <dbReference type="ChEBI" id="CHEBI:29101"/>
        <label>1</label>
    </ligand>
</feature>
<comment type="subcellular location">
    <subcellularLocation>
        <location evidence="1">Cell membrane</location>
        <topology evidence="1">Multi-pass membrane protein</topology>
    </subcellularLocation>
</comment>
<comment type="similarity">
    <text evidence="15">Belongs to the sodium:neurotransmitter symporter (SNF) (TC 2.A.22) family.</text>
</comment>
<name>A0A8B7ZVH7_ACAPL</name>
<feature type="binding site" evidence="13">
    <location>
        <position position="159"/>
    </location>
    <ligand>
        <name>Na(+)</name>
        <dbReference type="ChEBI" id="CHEBI:29101"/>
        <label>1</label>
    </ligand>
</feature>
<dbReference type="Proteomes" id="UP000694845">
    <property type="component" value="Unplaced"/>
</dbReference>
<evidence type="ECO:0000256" key="11">
    <source>
        <dbReference type="ARBA" id="ARBA00023157"/>
    </source>
</evidence>
<evidence type="ECO:0000256" key="8">
    <source>
        <dbReference type="ARBA" id="ARBA00022989"/>
    </source>
</evidence>
<dbReference type="RefSeq" id="XP_022108781.1">
    <property type="nucleotide sequence ID" value="XM_022253089.1"/>
</dbReference>
<feature type="transmembrane region" description="Helical" evidence="17">
    <location>
        <begin position="180"/>
        <end position="201"/>
    </location>
</feature>
<keyword evidence="12" id="KW-0325">Glycoprotein</keyword>
<evidence type="ECO:0000256" key="5">
    <source>
        <dbReference type="ARBA" id="ARBA00022723"/>
    </source>
</evidence>
<feature type="transmembrane region" description="Helical" evidence="17">
    <location>
        <begin position="608"/>
        <end position="628"/>
    </location>
</feature>
<dbReference type="PRINTS" id="PR00176">
    <property type="entry name" value="NANEUSMPORT"/>
</dbReference>
<keyword evidence="7 15" id="KW-0769">Symport</keyword>
<dbReference type="PROSITE" id="PS00610">
    <property type="entry name" value="NA_NEUROTRAN_SYMP_1"/>
    <property type="match status" value="1"/>
</dbReference>
<dbReference type="InterPro" id="IPR000175">
    <property type="entry name" value="Na/ntran_symport"/>
</dbReference>
<accession>A0A8B7ZVH7</accession>
<evidence type="ECO:0000256" key="13">
    <source>
        <dbReference type="PIRSR" id="PIRSR600175-1"/>
    </source>
</evidence>
<evidence type="ECO:0000256" key="14">
    <source>
        <dbReference type="PIRSR" id="PIRSR600175-2"/>
    </source>
</evidence>
<protein>
    <recommendedName>
        <fullName evidence="15">Transporter</fullName>
    </recommendedName>
</protein>
<feature type="binding site" evidence="13">
    <location>
        <position position="438"/>
    </location>
    <ligand>
        <name>Na(+)</name>
        <dbReference type="ChEBI" id="CHEBI:29101"/>
        <label>1</label>
    </ligand>
</feature>
<evidence type="ECO:0000256" key="10">
    <source>
        <dbReference type="ARBA" id="ARBA00023136"/>
    </source>
</evidence>
<dbReference type="GO" id="GO:0030424">
    <property type="term" value="C:axon"/>
    <property type="evidence" value="ECO:0007669"/>
    <property type="project" value="TreeGrafter"/>
</dbReference>
<keyword evidence="9 13" id="KW-0915">Sodium</keyword>
<keyword evidence="18" id="KW-1185">Reference proteome</keyword>
<feature type="binding site" evidence="13">
    <location>
        <position position="158"/>
    </location>
    <ligand>
        <name>Na(+)</name>
        <dbReference type="ChEBI" id="CHEBI:29101"/>
        <label>1</label>
    </ligand>
</feature>
<feature type="compositionally biased region" description="Basic and acidic residues" evidence="16">
    <location>
        <begin position="22"/>
        <end position="34"/>
    </location>
</feature>
<keyword evidence="4 15" id="KW-0812">Transmembrane</keyword>
<evidence type="ECO:0000256" key="2">
    <source>
        <dbReference type="ARBA" id="ARBA00022448"/>
    </source>
</evidence>
<feature type="transmembrane region" description="Helical" evidence="17">
    <location>
        <begin position="395"/>
        <end position="419"/>
    </location>
</feature>
<evidence type="ECO:0000256" key="7">
    <source>
        <dbReference type="ARBA" id="ARBA00022847"/>
    </source>
</evidence>
<evidence type="ECO:0000256" key="4">
    <source>
        <dbReference type="ARBA" id="ARBA00022692"/>
    </source>
</evidence>
<evidence type="ECO:0000256" key="12">
    <source>
        <dbReference type="ARBA" id="ARBA00023180"/>
    </source>
</evidence>
<dbReference type="RefSeq" id="XP_022108780.1">
    <property type="nucleotide sequence ID" value="XM_022253088.1"/>
</dbReference>
<evidence type="ECO:0000313" key="18">
    <source>
        <dbReference type="Proteomes" id="UP000694845"/>
    </source>
</evidence>
<feature type="transmembrane region" description="Helical" evidence="17">
    <location>
        <begin position="490"/>
        <end position="512"/>
    </location>
</feature>
<feature type="transmembrane region" description="Helical" evidence="17">
    <location>
        <begin position="564"/>
        <end position="587"/>
    </location>
</feature>
<feature type="binding site" evidence="13">
    <location>
        <position position="163"/>
    </location>
    <ligand>
        <name>Na(+)</name>
        <dbReference type="ChEBI" id="CHEBI:29101"/>
        <label>1</label>
    </ligand>
</feature>
<dbReference type="AlphaFoldDB" id="A0A8B7ZVH7"/>
<evidence type="ECO:0000313" key="19">
    <source>
        <dbReference type="RefSeq" id="XP_022108780.1"/>
    </source>
</evidence>
<dbReference type="GO" id="GO:0006865">
    <property type="term" value="P:amino acid transport"/>
    <property type="evidence" value="ECO:0007669"/>
    <property type="project" value="TreeGrafter"/>
</dbReference>
<evidence type="ECO:0000313" key="20">
    <source>
        <dbReference type="RefSeq" id="XP_022108781.1"/>
    </source>
</evidence>
<proteinExistence type="inferred from homology"/>
<evidence type="ECO:0000256" key="3">
    <source>
        <dbReference type="ARBA" id="ARBA00022475"/>
    </source>
</evidence>
<dbReference type="InterPro" id="IPR037272">
    <property type="entry name" value="SNS_sf"/>
</dbReference>
<feature type="transmembrane region" description="Helical" evidence="17">
    <location>
        <begin position="533"/>
        <end position="558"/>
    </location>
</feature>
<dbReference type="PANTHER" id="PTHR11616:SF320">
    <property type="entry name" value="SODIUM-DEPENDENT NORADRENALINE TRANSPORTER"/>
    <property type="match status" value="1"/>
</dbReference>
<reference evidence="19 20" key="1">
    <citation type="submission" date="2025-04" db="UniProtKB">
        <authorList>
            <consortium name="RefSeq"/>
        </authorList>
    </citation>
    <scope>IDENTIFICATION</scope>
</reference>
<keyword evidence="8 17" id="KW-1133">Transmembrane helix</keyword>
<dbReference type="SUPFAM" id="SSF161070">
    <property type="entry name" value="SNF-like"/>
    <property type="match status" value="1"/>
</dbReference>
<dbReference type="OMA" id="KETSICA"/>
<dbReference type="GO" id="GO:0032809">
    <property type="term" value="C:neuronal cell body membrane"/>
    <property type="evidence" value="ECO:0007669"/>
    <property type="project" value="TreeGrafter"/>
</dbReference>
<keyword evidence="10 17" id="KW-0472">Membrane</keyword>
<feature type="binding site" evidence="13">
    <location>
        <position position="507"/>
    </location>
    <ligand>
        <name>Na(+)</name>
        <dbReference type="ChEBI" id="CHEBI:29101"/>
        <label>1</label>
    </ligand>
</feature>
<feature type="transmembrane region" description="Helical" evidence="17">
    <location>
        <begin position="648"/>
        <end position="667"/>
    </location>
</feature>
<feature type="binding site" evidence="13">
    <location>
        <position position="503"/>
    </location>
    <ligand>
        <name>Na(+)</name>
        <dbReference type="ChEBI" id="CHEBI:29101"/>
        <label>1</label>
    </ligand>
</feature>
<dbReference type="PROSITE" id="PS00754">
    <property type="entry name" value="NA_NEUROTRAN_SYMP_2"/>
    <property type="match status" value="1"/>
</dbReference>
<dbReference type="GeneID" id="110989023"/>
<keyword evidence="6" id="KW-0532">Neurotransmitter transport</keyword>
<dbReference type="KEGG" id="aplc:110989023"/>
<dbReference type="OrthoDB" id="6581954at2759"/>
<keyword evidence="2 15" id="KW-0813">Transport</keyword>
<evidence type="ECO:0000256" key="16">
    <source>
        <dbReference type="SAM" id="MobiDB-lite"/>
    </source>
</evidence>
<feature type="binding site" evidence="13">
    <location>
        <position position="406"/>
    </location>
    <ligand>
        <name>Na(+)</name>
        <dbReference type="ChEBI" id="CHEBI:29101"/>
        <label>1</label>
    </ligand>
</feature>
<dbReference type="PANTHER" id="PTHR11616">
    <property type="entry name" value="SODIUM/CHLORIDE DEPENDENT TRANSPORTER"/>
    <property type="match status" value="1"/>
</dbReference>
<dbReference type="Pfam" id="PF00209">
    <property type="entry name" value="SNF"/>
    <property type="match status" value="1"/>
</dbReference>
<evidence type="ECO:0000256" key="17">
    <source>
        <dbReference type="SAM" id="Phobius"/>
    </source>
</evidence>
<dbReference type="PROSITE" id="PS50267">
    <property type="entry name" value="NA_NEUROTRAN_SYMP_3"/>
    <property type="match status" value="1"/>
</dbReference>
<dbReference type="GO" id="GO:0005334">
    <property type="term" value="F:norepinephrine:sodium symporter activity"/>
    <property type="evidence" value="ECO:0007669"/>
    <property type="project" value="TreeGrafter"/>
</dbReference>
<keyword evidence="11 14" id="KW-1015">Disulfide bond</keyword>
<dbReference type="GO" id="GO:0046872">
    <property type="term" value="F:metal ion binding"/>
    <property type="evidence" value="ECO:0007669"/>
    <property type="project" value="UniProtKB-KW"/>
</dbReference>
<evidence type="ECO:0000256" key="6">
    <source>
        <dbReference type="ARBA" id="ARBA00022775"/>
    </source>
</evidence>
<gene>
    <name evidence="19 20" type="primary">LOC110989023</name>
</gene>
<feature type="transmembrane region" description="Helical" evidence="17">
    <location>
        <begin position="222"/>
        <end position="249"/>
    </location>
</feature>
<evidence type="ECO:0000256" key="15">
    <source>
        <dbReference type="RuleBase" id="RU003732"/>
    </source>
</evidence>
<feature type="transmembrane region" description="Helical" evidence="17">
    <location>
        <begin position="350"/>
        <end position="375"/>
    </location>
</feature>